<accession>A0A4R7DBK7</accession>
<evidence type="ECO:0000313" key="1">
    <source>
        <dbReference type="EMBL" id="TDS17545.1"/>
    </source>
</evidence>
<comment type="caution">
    <text evidence="1">The sequence shown here is derived from an EMBL/GenBank/DDBJ whole genome shotgun (WGS) entry which is preliminary data.</text>
</comment>
<dbReference type="EMBL" id="SNZV01000001">
    <property type="protein sequence ID" value="TDS17545.1"/>
    <property type="molecule type" value="Genomic_DNA"/>
</dbReference>
<proteinExistence type="predicted"/>
<name>A0A4R7DBK7_9SPHI</name>
<dbReference type="AlphaFoldDB" id="A0A4R7DBK7"/>
<evidence type="ECO:0000313" key="2">
    <source>
        <dbReference type="Proteomes" id="UP000294752"/>
    </source>
</evidence>
<sequence length="81" mass="9141">MQSKINTVNHQEKEMNMVENHLPVKTKLKYTPPLVQVDVIEMEGGIAATSGARIQIGSGQDEFTPEVQDWQVTESEQQLFL</sequence>
<reference evidence="1 2" key="1">
    <citation type="submission" date="2019-03" db="EMBL/GenBank/DDBJ databases">
        <title>Genomic Encyclopedia of Type Strains, Phase III (KMG-III): the genomes of soil and plant-associated and newly described type strains.</title>
        <authorList>
            <person name="Whitman W."/>
        </authorList>
    </citation>
    <scope>NUCLEOTIDE SEQUENCE [LARGE SCALE GENOMIC DNA]</scope>
    <source>
        <strain evidence="1 2">CGMCC 1.12801</strain>
    </source>
</reference>
<dbReference type="RefSeq" id="WP_208292241.1">
    <property type="nucleotide sequence ID" value="NZ_SNZV01000001.1"/>
</dbReference>
<keyword evidence="2" id="KW-1185">Reference proteome</keyword>
<protein>
    <submittedName>
        <fullName evidence="1">Uncharacterized protein</fullName>
    </submittedName>
</protein>
<dbReference type="Proteomes" id="UP000294752">
    <property type="component" value="Unassembled WGS sequence"/>
</dbReference>
<gene>
    <name evidence="1" type="ORF">B0I21_101412</name>
</gene>
<organism evidence="1 2">
    <name type="scientific">Sphingobacterium paludis</name>
    <dbReference type="NCBI Taxonomy" id="1476465"/>
    <lineage>
        <taxon>Bacteria</taxon>
        <taxon>Pseudomonadati</taxon>
        <taxon>Bacteroidota</taxon>
        <taxon>Sphingobacteriia</taxon>
        <taxon>Sphingobacteriales</taxon>
        <taxon>Sphingobacteriaceae</taxon>
        <taxon>Sphingobacterium</taxon>
    </lineage>
</organism>